<dbReference type="EC" id="2.7.13.3" evidence="4"/>
<keyword evidence="10 19" id="KW-0418">Kinase</keyword>
<comment type="function">
    <text evidence="14">Member of the two-component regulatory system NreB/NreC involved in the control of dissimilatory nitrate/nitrite reduction in response to oxygen. NreB functions as a direct oxygen sensor histidine kinase which is autophosphorylated, in the absence of oxygen, probably at the conserved histidine residue, and transfers its phosphate group probably to a conserved aspartate residue of NreC. NreB/NreC activates the expression of the nitrate (narGHJI) and nitrite (nir) reductase operons, as well as the putative nitrate transporter gene narT.</text>
</comment>
<dbReference type="GO" id="GO:0016020">
    <property type="term" value="C:membrane"/>
    <property type="evidence" value="ECO:0007669"/>
    <property type="project" value="InterPro"/>
</dbReference>
<evidence type="ECO:0000256" key="2">
    <source>
        <dbReference type="ARBA" id="ARBA00001966"/>
    </source>
</evidence>
<proteinExistence type="predicted"/>
<dbReference type="Proteomes" id="UP001165079">
    <property type="component" value="Unassembled WGS sequence"/>
</dbReference>
<dbReference type="CDD" id="cd16917">
    <property type="entry name" value="HATPase_UhpB-NarQ-NarX-like"/>
    <property type="match status" value="1"/>
</dbReference>
<dbReference type="PRINTS" id="PR00344">
    <property type="entry name" value="BCTRLSENSOR"/>
</dbReference>
<evidence type="ECO:0000256" key="10">
    <source>
        <dbReference type="ARBA" id="ARBA00022777"/>
    </source>
</evidence>
<evidence type="ECO:0000256" key="16">
    <source>
        <dbReference type="SAM" id="MobiDB-lite"/>
    </source>
</evidence>
<reference evidence="19" key="1">
    <citation type="submission" date="2023-03" db="EMBL/GenBank/DDBJ databases">
        <title>Actinorhabdospora filicis NBRC 111898.</title>
        <authorList>
            <person name="Ichikawa N."/>
            <person name="Sato H."/>
            <person name="Tonouchi N."/>
        </authorList>
    </citation>
    <scope>NUCLEOTIDE SEQUENCE</scope>
    <source>
        <strain evidence="19">NBRC 111898</strain>
    </source>
</reference>
<evidence type="ECO:0000256" key="7">
    <source>
        <dbReference type="ARBA" id="ARBA00022490"/>
    </source>
</evidence>
<evidence type="ECO:0000256" key="6">
    <source>
        <dbReference type="ARBA" id="ARBA00022485"/>
    </source>
</evidence>
<dbReference type="PIRSF" id="PIRSF037434">
    <property type="entry name" value="STHK_ChrS"/>
    <property type="match status" value="1"/>
</dbReference>
<evidence type="ECO:0000259" key="18">
    <source>
        <dbReference type="PROSITE" id="PS50109"/>
    </source>
</evidence>
<evidence type="ECO:0000256" key="5">
    <source>
        <dbReference type="ARBA" id="ARBA00017322"/>
    </source>
</evidence>
<dbReference type="EMBL" id="BSTX01000002">
    <property type="protein sequence ID" value="GLZ78704.1"/>
    <property type="molecule type" value="Genomic_DNA"/>
</dbReference>
<dbReference type="Pfam" id="PF02518">
    <property type="entry name" value="HATPase_c"/>
    <property type="match status" value="1"/>
</dbReference>
<evidence type="ECO:0000256" key="17">
    <source>
        <dbReference type="SAM" id="Phobius"/>
    </source>
</evidence>
<feature type="domain" description="Histidine kinase" evidence="18">
    <location>
        <begin position="284"/>
        <end position="377"/>
    </location>
</feature>
<comment type="caution">
    <text evidence="19">The sequence shown here is derived from an EMBL/GenBank/DDBJ whole genome shotgun (WGS) entry which is preliminary data.</text>
</comment>
<dbReference type="InterPro" id="IPR050482">
    <property type="entry name" value="Sensor_HK_TwoCompSys"/>
</dbReference>
<dbReference type="PANTHER" id="PTHR24421">
    <property type="entry name" value="NITRATE/NITRITE SENSOR PROTEIN NARX-RELATED"/>
    <property type="match status" value="1"/>
</dbReference>
<dbReference type="Gene3D" id="3.30.565.10">
    <property type="entry name" value="Histidine kinase-like ATPase, C-terminal domain"/>
    <property type="match status" value="1"/>
</dbReference>
<keyword evidence="20" id="KW-1185">Reference proteome</keyword>
<evidence type="ECO:0000256" key="8">
    <source>
        <dbReference type="ARBA" id="ARBA00022679"/>
    </source>
</evidence>
<keyword evidence="11" id="KW-0408">Iron</keyword>
<evidence type="ECO:0000256" key="4">
    <source>
        <dbReference type="ARBA" id="ARBA00012438"/>
    </source>
</evidence>
<name>A0A9W6SKJ1_9ACTN</name>
<keyword evidence="12" id="KW-0902">Two-component regulatory system</keyword>
<dbReference type="AlphaFoldDB" id="A0A9W6SKJ1"/>
<evidence type="ECO:0000256" key="14">
    <source>
        <dbReference type="ARBA" id="ARBA00024827"/>
    </source>
</evidence>
<dbReference type="PROSITE" id="PS50109">
    <property type="entry name" value="HIS_KIN"/>
    <property type="match status" value="1"/>
</dbReference>
<dbReference type="InterPro" id="IPR011712">
    <property type="entry name" value="Sig_transdc_His_kin_sub3_dim/P"/>
</dbReference>
<dbReference type="InterPro" id="IPR005467">
    <property type="entry name" value="His_kinase_dom"/>
</dbReference>
<evidence type="ECO:0000256" key="9">
    <source>
        <dbReference type="ARBA" id="ARBA00022723"/>
    </source>
</evidence>
<keyword evidence="6" id="KW-0004">4Fe-4S</keyword>
<gene>
    <name evidence="19" type="ORF">Afil01_35110</name>
</gene>
<dbReference type="SUPFAM" id="SSF55874">
    <property type="entry name" value="ATPase domain of HSP90 chaperone/DNA topoisomerase II/histidine kinase"/>
    <property type="match status" value="1"/>
</dbReference>
<feature type="transmembrane region" description="Helical" evidence="17">
    <location>
        <begin position="20"/>
        <end position="36"/>
    </location>
</feature>
<dbReference type="Pfam" id="PF07730">
    <property type="entry name" value="HisKA_3"/>
    <property type="match status" value="1"/>
</dbReference>
<dbReference type="GO" id="GO:0005737">
    <property type="term" value="C:cytoplasm"/>
    <property type="evidence" value="ECO:0007669"/>
    <property type="project" value="UniProtKB-SubCell"/>
</dbReference>
<evidence type="ECO:0000256" key="12">
    <source>
        <dbReference type="ARBA" id="ARBA00023012"/>
    </source>
</evidence>
<dbReference type="GO" id="GO:0046983">
    <property type="term" value="F:protein dimerization activity"/>
    <property type="evidence" value="ECO:0007669"/>
    <property type="project" value="InterPro"/>
</dbReference>
<comment type="cofactor">
    <cofactor evidence="2">
        <name>[4Fe-4S] cluster</name>
        <dbReference type="ChEBI" id="CHEBI:49883"/>
    </cofactor>
</comment>
<dbReference type="InterPro" id="IPR004358">
    <property type="entry name" value="Sig_transdc_His_kin-like_C"/>
</dbReference>
<comment type="catalytic activity">
    <reaction evidence="1">
        <text>ATP + protein L-histidine = ADP + protein N-phospho-L-histidine.</text>
        <dbReference type="EC" id="2.7.13.3"/>
    </reaction>
</comment>
<keyword evidence="17" id="KW-0812">Transmembrane</keyword>
<protein>
    <recommendedName>
        <fullName evidence="5">Oxygen sensor histidine kinase NreB</fullName>
        <ecNumber evidence="4">2.7.13.3</ecNumber>
    </recommendedName>
    <alternativeName>
        <fullName evidence="15">Nitrogen regulation protein B</fullName>
    </alternativeName>
</protein>
<dbReference type="GO" id="GO:0051539">
    <property type="term" value="F:4 iron, 4 sulfur cluster binding"/>
    <property type="evidence" value="ECO:0007669"/>
    <property type="project" value="UniProtKB-KW"/>
</dbReference>
<evidence type="ECO:0000256" key="13">
    <source>
        <dbReference type="ARBA" id="ARBA00023014"/>
    </source>
</evidence>
<keyword evidence="13" id="KW-0411">Iron-sulfur</keyword>
<feature type="transmembrane region" description="Helical" evidence="17">
    <location>
        <begin position="111"/>
        <end position="130"/>
    </location>
</feature>
<evidence type="ECO:0000313" key="20">
    <source>
        <dbReference type="Proteomes" id="UP001165079"/>
    </source>
</evidence>
<evidence type="ECO:0000256" key="1">
    <source>
        <dbReference type="ARBA" id="ARBA00000085"/>
    </source>
</evidence>
<organism evidence="19 20">
    <name type="scientific">Actinorhabdospora filicis</name>
    <dbReference type="NCBI Taxonomy" id="1785913"/>
    <lineage>
        <taxon>Bacteria</taxon>
        <taxon>Bacillati</taxon>
        <taxon>Actinomycetota</taxon>
        <taxon>Actinomycetes</taxon>
        <taxon>Micromonosporales</taxon>
        <taxon>Micromonosporaceae</taxon>
        <taxon>Actinorhabdospora</taxon>
    </lineage>
</organism>
<dbReference type="PANTHER" id="PTHR24421:SF62">
    <property type="entry name" value="SENSORY TRANSDUCTION HISTIDINE KINASE"/>
    <property type="match status" value="1"/>
</dbReference>
<keyword evidence="17" id="KW-0472">Membrane</keyword>
<keyword evidence="7" id="KW-0963">Cytoplasm</keyword>
<evidence type="ECO:0000313" key="19">
    <source>
        <dbReference type="EMBL" id="GLZ78704.1"/>
    </source>
</evidence>
<evidence type="ECO:0000256" key="3">
    <source>
        <dbReference type="ARBA" id="ARBA00004496"/>
    </source>
</evidence>
<dbReference type="Gene3D" id="1.20.5.1930">
    <property type="match status" value="1"/>
</dbReference>
<dbReference type="GO" id="GO:0046872">
    <property type="term" value="F:metal ion binding"/>
    <property type="evidence" value="ECO:0007669"/>
    <property type="project" value="UniProtKB-KW"/>
</dbReference>
<dbReference type="GO" id="GO:0000155">
    <property type="term" value="F:phosphorelay sensor kinase activity"/>
    <property type="evidence" value="ECO:0007669"/>
    <property type="project" value="InterPro"/>
</dbReference>
<dbReference type="InterPro" id="IPR017205">
    <property type="entry name" value="Sig_transdc_His_kinase_ChrS"/>
</dbReference>
<dbReference type="RefSeq" id="WP_285663851.1">
    <property type="nucleotide sequence ID" value="NZ_BSTX01000002.1"/>
</dbReference>
<feature type="region of interest" description="Disordered" evidence="16">
    <location>
        <begin position="322"/>
        <end position="341"/>
    </location>
</feature>
<comment type="subcellular location">
    <subcellularLocation>
        <location evidence="3">Cytoplasm</location>
    </subcellularLocation>
</comment>
<keyword evidence="8" id="KW-0808">Transferase</keyword>
<dbReference type="InterPro" id="IPR036890">
    <property type="entry name" value="HATPase_C_sf"/>
</dbReference>
<feature type="transmembrane region" description="Helical" evidence="17">
    <location>
        <begin position="136"/>
        <end position="156"/>
    </location>
</feature>
<evidence type="ECO:0000256" key="11">
    <source>
        <dbReference type="ARBA" id="ARBA00023004"/>
    </source>
</evidence>
<keyword evidence="17" id="KW-1133">Transmembrane helix</keyword>
<evidence type="ECO:0000256" key="15">
    <source>
        <dbReference type="ARBA" id="ARBA00030800"/>
    </source>
</evidence>
<dbReference type="InterPro" id="IPR003594">
    <property type="entry name" value="HATPase_dom"/>
</dbReference>
<feature type="transmembrane region" description="Helical" evidence="17">
    <location>
        <begin position="43"/>
        <end position="62"/>
    </location>
</feature>
<accession>A0A9W6SKJ1</accession>
<sequence>MTSPSTARPVALALLRRAQHVLFAALVAVGAVRAVAAGRHAAWCVVGALLLAAWYGLGVVLARRSGDRTVAAVWLVVLTAGWAGLSLLSADFAWVVFPLFLLFLQLLPLRVALVCVAGLTAVTVVVFAWQRGRVDVAAVLGPVIGAAVAVVITVVYRDLREQSLELAAARDRLAATERRAGVLAERERLAREIHDTVGQSLSGIIMLLRSGRPGAVETAVGAARVALEDTRRLVRALTPAELDGASLPKALEGLVAEARDYGLDATLVVDGEPPRLPTPAAVALLRAAQSAVANVRQHAGATRVAVTLTVQPEAVSVDVADDGKGFDPADPSPAPTSGTGLGLAAMRDRLAEVGGRLIVESRPGSGTAVNATVPRQEEP</sequence>
<keyword evidence="9" id="KW-0479">Metal-binding</keyword>
<dbReference type="SMART" id="SM00387">
    <property type="entry name" value="HATPase_c"/>
    <property type="match status" value="1"/>
</dbReference>
<feature type="transmembrane region" description="Helical" evidence="17">
    <location>
        <begin position="74"/>
        <end position="104"/>
    </location>
</feature>